<keyword evidence="3" id="KW-0464">Manganese</keyword>
<dbReference type="InterPro" id="IPR023696">
    <property type="entry name" value="Ureohydrolase_dom_sf"/>
</dbReference>
<evidence type="ECO:0000256" key="4">
    <source>
        <dbReference type="PROSITE-ProRule" id="PRU00742"/>
    </source>
</evidence>
<dbReference type="GO" id="GO:0033389">
    <property type="term" value="P:putrescine biosynthetic process from arginine, via agmatine"/>
    <property type="evidence" value="ECO:0007669"/>
    <property type="project" value="TreeGrafter"/>
</dbReference>
<sequence>MRAAAGCRPKPDPFKKKKPASMSTYTTAPRTAHQTLLYAQLDTDLDNLQADIAVLGMPFGTPYSAADFSNDQTNAPAAIRQATDRVARAPGHYDFDIDGPLLQGRDDIRFVDCGDIVPDLAQPPGEHYARAEAAIRRIANAGALPIVLGDDHGITTPILRGLDQQGPITLVHIDAHLDWRDSINGVKEGLSSPMRRASEMPHVARIVQIGLRAQGSGRPEDLAAARAYGADLVTAYELHDIGMDAVLARIPDGGNYYITIDADGLDPSTMPAVAGPAPGGLTFAQTRKLIHGLVRKGRVVGMDIVEIQPKKDINQISCITAGRLVLNLIGATIRAGYFD</sequence>
<evidence type="ECO:0000256" key="5">
    <source>
        <dbReference type="SAM" id="MobiDB-lite"/>
    </source>
</evidence>
<organism evidence="6">
    <name type="scientific">blood disease bacterium R229</name>
    <dbReference type="NCBI Taxonomy" id="741978"/>
    <lineage>
        <taxon>Bacteria</taxon>
        <taxon>Pseudomonadati</taxon>
        <taxon>Pseudomonadota</taxon>
        <taxon>Betaproteobacteria</taxon>
        <taxon>Burkholderiales</taxon>
        <taxon>Burkholderiaceae</taxon>
        <taxon>Ralstonia</taxon>
        <taxon>Ralstonia solanacearum species complex</taxon>
    </lineage>
</organism>
<dbReference type="InterPro" id="IPR006035">
    <property type="entry name" value="Ureohydrolase"/>
</dbReference>
<evidence type="ECO:0000256" key="2">
    <source>
        <dbReference type="ARBA" id="ARBA00022801"/>
    </source>
</evidence>
<dbReference type="Gene3D" id="3.40.800.10">
    <property type="entry name" value="Ureohydrolase domain"/>
    <property type="match status" value="1"/>
</dbReference>
<dbReference type="PROSITE" id="PS51409">
    <property type="entry name" value="ARGINASE_2"/>
    <property type="match status" value="1"/>
</dbReference>
<dbReference type="GO" id="GO:0008783">
    <property type="term" value="F:agmatinase activity"/>
    <property type="evidence" value="ECO:0007669"/>
    <property type="project" value="UniProtKB-EC"/>
</dbReference>
<reference evidence="6" key="2">
    <citation type="submission" date="2011-04" db="EMBL/GenBank/DDBJ databases">
        <authorList>
            <person name="Genoscope - CEA"/>
        </authorList>
    </citation>
    <scope>NUCLEOTIDE SEQUENCE</scope>
    <source>
        <strain evidence="6">R229</strain>
    </source>
</reference>
<dbReference type="PANTHER" id="PTHR11358:SF26">
    <property type="entry name" value="GUANIDINO ACID HYDROLASE, MITOCHONDRIAL"/>
    <property type="match status" value="1"/>
</dbReference>
<feature type="binding site" evidence="3">
    <location>
        <position position="263"/>
    </location>
    <ligand>
        <name>Mn(2+)</name>
        <dbReference type="ChEBI" id="CHEBI:29035"/>
        <label>1</label>
    </ligand>
</feature>
<dbReference type="AlphaFoldDB" id="G2ZUX7"/>
<keyword evidence="2 6" id="KW-0378">Hydrolase</keyword>
<dbReference type="Pfam" id="PF00491">
    <property type="entry name" value="Arginase"/>
    <property type="match status" value="1"/>
</dbReference>
<reference evidence="6" key="1">
    <citation type="journal article" date="2011" name="PLoS ONE">
        <title>Ralstonia syzygii, the Blood Disease Bacterium and some Asian R. solanacearum strains form a single genomic species despite divergent lifestyles.</title>
        <authorList>
            <person name="Remenant B."/>
            <person name="de Cambiaire J.C."/>
            <person name="Cellier G."/>
            <person name="Jacobs J.M."/>
            <person name="Mangenot S."/>
            <person name="Barbe V."/>
            <person name="Lajus A."/>
            <person name="Vallenet D."/>
            <person name="Medigue C."/>
            <person name="Fegan M."/>
            <person name="Allen C."/>
            <person name="Prior P."/>
        </authorList>
    </citation>
    <scope>NUCLEOTIDE SEQUENCE</scope>
    <source>
        <strain evidence="6">R229</strain>
    </source>
</reference>
<feature type="binding site" evidence="3">
    <location>
        <position position="176"/>
    </location>
    <ligand>
        <name>Mn(2+)</name>
        <dbReference type="ChEBI" id="CHEBI:29035"/>
        <label>1</label>
    </ligand>
</feature>
<evidence type="ECO:0000256" key="3">
    <source>
        <dbReference type="PIRSR" id="PIRSR036979-1"/>
    </source>
</evidence>
<dbReference type="PANTHER" id="PTHR11358">
    <property type="entry name" value="ARGINASE/AGMATINASE"/>
    <property type="match status" value="1"/>
</dbReference>
<gene>
    <name evidence="6" type="ORF">BDB_mp60037</name>
</gene>
<dbReference type="GO" id="GO:0046872">
    <property type="term" value="F:metal ion binding"/>
    <property type="evidence" value="ECO:0007669"/>
    <property type="project" value="UniProtKB-KW"/>
</dbReference>
<keyword evidence="1 3" id="KW-0479">Metal-binding</keyword>
<feature type="binding site" evidence="3">
    <location>
        <position position="178"/>
    </location>
    <ligand>
        <name>Mn(2+)</name>
        <dbReference type="ChEBI" id="CHEBI:29035"/>
        <label>1</label>
    </ligand>
</feature>
<evidence type="ECO:0000256" key="1">
    <source>
        <dbReference type="ARBA" id="ARBA00022723"/>
    </source>
</evidence>
<dbReference type="EC" id="3.5.3.11" evidence="6"/>
<feature type="binding site" evidence="3">
    <location>
        <position position="152"/>
    </location>
    <ligand>
        <name>Mn(2+)</name>
        <dbReference type="ChEBI" id="CHEBI:29035"/>
        <label>1</label>
    </ligand>
</feature>
<feature type="region of interest" description="Disordered" evidence="5">
    <location>
        <begin position="1"/>
        <end position="27"/>
    </location>
</feature>
<name>G2ZUX7_9RALS</name>
<dbReference type="EMBL" id="FR854082">
    <property type="protein sequence ID" value="CCA82873.1"/>
    <property type="molecule type" value="Genomic_DNA"/>
</dbReference>
<protein>
    <submittedName>
        <fullName evidence="6">Putative agmatinase (SpeB)</fullName>
        <ecNumber evidence="6">3.5.3.11</ecNumber>
    </submittedName>
</protein>
<proteinExistence type="inferred from homology"/>
<dbReference type="SUPFAM" id="SSF52768">
    <property type="entry name" value="Arginase/deacetylase"/>
    <property type="match status" value="1"/>
</dbReference>
<feature type="binding site" evidence="3">
    <location>
        <position position="174"/>
    </location>
    <ligand>
        <name>Mn(2+)</name>
        <dbReference type="ChEBI" id="CHEBI:29035"/>
        <label>1</label>
    </ligand>
</feature>
<comment type="cofactor">
    <cofactor evidence="3">
        <name>Mn(2+)</name>
        <dbReference type="ChEBI" id="CHEBI:29035"/>
    </cofactor>
    <text evidence="3">Binds 2 manganese ions per subunit.</text>
</comment>
<comment type="similarity">
    <text evidence="4">Belongs to the arginase family.</text>
</comment>
<evidence type="ECO:0000313" key="6">
    <source>
        <dbReference type="EMBL" id="CCA82873.1"/>
    </source>
</evidence>
<dbReference type="PIRSF" id="PIRSF036979">
    <property type="entry name" value="Arginase"/>
    <property type="match status" value="1"/>
</dbReference>
<feature type="binding site" evidence="3">
    <location>
        <position position="261"/>
    </location>
    <ligand>
        <name>Mn(2+)</name>
        <dbReference type="ChEBI" id="CHEBI:29035"/>
        <label>1</label>
    </ligand>
</feature>
<accession>G2ZUX7</accession>
<dbReference type="CDD" id="cd11589">
    <property type="entry name" value="Agmatinase_like_1"/>
    <property type="match status" value="1"/>
</dbReference>